<dbReference type="RefSeq" id="WP_129228992.1">
    <property type="nucleotide sequence ID" value="NZ_QYBB01000037.1"/>
</dbReference>
<proteinExistence type="predicted"/>
<sequence length="117" mass="11967">MDAMNDGAGADMPAQDRALAALADLMEELGGEASYAFVGGQPEDDERLANCTARAEAVVRAIVALPAVTPHGALAKARAARASVGVALLPTELVDALGFDMARDVVRLQGLVEVGHA</sequence>
<accession>A0A4Q2U4J9</accession>
<name>A0A4Q2U4J9_9HYPH</name>
<dbReference type="EMBL" id="QYBB01000037">
    <property type="protein sequence ID" value="RYC29901.1"/>
    <property type="molecule type" value="Genomic_DNA"/>
</dbReference>
<organism evidence="1 2">
    <name type="scientific">Lichenibacterium minor</name>
    <dbReference type="NCBI Taxonomy" id="2316528"/>
    <lineage>
        <taxon>Bacteria</taxon>
        <taxon>Pseudomonadati</taxon>
        <taxon>Pseudomonadota</taxon>
        <taxon>Alphaproteobacteria</taxon>
        <taxon>Hyphomicrobiales</taxon>
        <taxon>Lichenihabitantaceae</taxon>
        <taxon>Lichenibacterium</taxon>
    </lineage>
</organism>
<keyword evidence="2" id="KW-1185">Reference proteome</keyword>
<evidence type="ECO:0000313" key="1">
    <source>
        <dbReference type="EMBL" id="RYC29901.1"/>
    </source>
</evidence>
<dbReference type="Proteomes" id="UP000290759">
    <property type="component" value="Unassembled WGS sequence"/>
</dbReference>
<reference evidence="1 2" key="2">
    <citation type="submission" date="2019-02" db="EMBL/GenBank/DDBJ databases">
        <title>'Lichenibacterium ramalinii' gen. nov. sp. nov., 'Lichenibacterium minor' gen. nov. sp. nov.</title>
        <authorList>
            <person name="Pankratov T."/>
        </authorList>
    </citation>
    <scope>NUCLEOTIDE SEQUENCE [LARGE SCALE GENOMIC DNA]</scope>
    <source>
        <strain evidence="1 2">RmlP026</strain>
    </source>
</reference>
<protein>
    <submittedName>
        <fullName evidence="1">Uncharacterized protein</fullName>
    </submittedName>
</protein>
<evidence type="ECO:0000313" key="2">
    <source>
        <dbReference type="Proteomes" id="UP000290759"/>
    </source>
</evidence>
<reference evidence="1 2" key="1">
    <citation type="submission" date="2018-12" db="EMBL/GenBank/DDBJ databases">
        <authorList>
            <person name="Grouzdev D.S."/>
            <person name="Krutkina M.S."/>
        </authorList>
    </citation>
    <scope>NUCLEOTIDE SEQUENCE [LARGE SCALE GENOMIC DNA]</scope>
    <source>
        <strain evidence="1 2">RmlP026</strain>
    </source>
</reference>
<comment type="caution">
    <text evidence="1">The sequence shown here is derived from an EMBL/GenBank/DDBJ whole genome shotgun (WGS) entry which is preliminary data.</text>
</comment>
<dbReference type="AlphaFoldDB" id="A0A4Q2U4J9"/>
<gene>
    <name evidence="1" type="ORF">D3273_21755</name>
</gene>